<dbReference type="SUPFAM" id="SSF90123">
    <property type="entry name" value="ABC transporter transmembrane region"/>
    <property type="match status" value="1"/>
</dbReference>
<dbReference type="GO" id="GO:0015421">
    <property type="term" value="F:ABC-type oligopeptide transporter activity"/>
    <property type="evidence" value="ECO:0007669"/>
    <property type="project" value="TreeGrafter"/>
</dbReference>
<dbReference type="InterPro" id="IPR011527">
    <property type="entry name" value="ABC1_TM_dom"/>
</dbReference>
<dbReference type="InterPro" id="IPR003439">
    <property type="entry name" value="ABC_transporter-like_ATP-bd"/>
</dbReference>
<evidence type="ECO:0000256" key="8">
    <source>
        <dbReference type="SAM" id="MobiDB-lite"/>
    </source>
</evidence>
<dbReference type="PANTHER" id="PTHR43394">
    <property type="entry name" value="ATP-DEPENDENT PERMEASE MDL1, MITOCHONDRIAL"/>
    <property type="match status" value="1"/>
</dbReference>
<dbReference type="SMART" id="SM00382">
    <property type="entry name" value="AAA"/>
    <property type="match status" value="1"/>
</dbReference>
<dbReference type="InterPro" id="IPR027417">
    <property type="entry name" value="P-loop_NTPase"/>
</dbReference>
<dbReference type="InterPro" id="IPR039421">
    <property type="entry name" value="Type_1_exporter"/>
</dbReference>
<dbReference type="PANTHER" id="PTHR43394:SF1">
    <property type="entry name" value="ATP-BINDING CASSETTE SUB-FAMILY B MEMBER 10, MITOCHONDRIAL"/>
    <property type="match status" value="1"/>
</dbReference>
<feature type="domain" description="ABC transporter" evidence="10">
    <location>
        <begin position="345"/>
        <end position="579"/>
    </location>
</feature>
<protein>
    <recommendedName>
        <fullName evidence="13">ABC transporter permease</fullName>
    </recommendedName>
</protein>
<dbReference type="InterPro" id="IPR017871">
    <property type="entry name" value="ABC_transporter-like_CS"/>
</dbReference>
<evidence type="ECO:0000256" key="9">
    <source>
        <dbReference type="SAM" id="Phobius"/>
    </source>
</evidence>
<feature type="transmembrane region" description="Helical" evidence="9">
    <location>
        <begin position="139"/>
        <end position="164"/>
    </location>
</feature>
<feature type="region of interest" description="Disordered" evidence="8">
    <location>
        <begin position="592"/>
        <end position="613"/>
    </location>
</feature>
<evidence type="ECO:0000313" key="12">
    <source>
        <dbReference type="EMBL" id="SUZ94182.1"/>
    </source>
</evidence>
<organism evidence="12">
    <name type="scientific">marine metagenome</name>
    <dbReference type="NCBI Taxonomy" id="408172"/>
    <lineage>
        <taxon>unclassified sequences</taxon>
        <taxon>metagenomes</taxon>
        <taxon>ecological metagenomes</taxon>
    </lineage>
</organism>
<dbReference type="GO" id="GO:0016020">
    <property type="term" value="C:membrane"/>
    <property type="evidence" value="ECO:0007669"/>
    <property type="project" value="UniProtKB-SubCell"/>
</dbReference>
<feature type="transmembrane region" description="Helical" evidence="9">
    <location>
        <begin position="288"/>
        <end position="316"/>
    </location>
</feature>
<keyword evidence="3 9" id="KW-0812">Transmembrane</keyword>
<name>A0A381RQJ6_9ZZZZ</name>
<accession>A0A381RQJ6</accession>
<feature type="compositionally biased region" description="Low complexity" evidence="8">
    <location>
        <begin position="604"/>
        <end position="613"/>
    </location>
</feature>
<evidence type="ECO:0000259" key="10">
    <source>
        <dbReference type="PROSITE" id="PS50893"/>
    </source>
</evidence>
<dbReference type="FunFam" id="3.40.50.300:FF:000287">
    <property type="entry name" value="Multidrug ABC transporter ATP-binding protein"/>
    <property type="match status" value="1"/>
</dbReference>
<dbReference type="Gene3D" id="3.40.50.300">
    <property type="entry name" value="P-loop containing nucleotide triphosphate hydrolases"/>
    <property type="match status" value="1"/>
</dbReference>
<keyword evidence="7 9" id="KW-0472">Membrane</keyword>
<dbReference type="PROSITE" id="PS50893">
    <property type="entry name" value="ABC_TRANSPORTER_2"/>
    <property type="match status" value="1"/>
</dbReference>
<dbReference type="InterPro" id="IPR003593">
    <property type="entry name" value="AAA+_ATPase"/>
</dbReference>
<dbReference type="PROSITE" id="PS00211">
    <property type="entry name" value="ABC_TRANSPORTER_1"/>
    <property type="match status" value="1"/>
</dbReference>
<keyword evidence="4" id="KW-0547">Nucleotide-binding</keyword>
<dbReference type="CDD" id="cd07346">
    <property type="entry name" value="ABC_6TM_exporters"/>
    <property type="match status" value="1"/>
</dbReference>
<evidence type="ECO:0000256" key="1">
    <source>
        <dbReference type="ARBA" id="ARBA00004141"/>
    </source>
</evidence>
<proteinExistence type="predicted"/>
<gene>
    <name evidence="12" type="ORF">METZ01_LOCUS47036</name>
</gene>
<keyword evidence="6 9" id="KW-1133">Transmembrane helix</keyword>
<reference evidence="12" key="1">
    <citation type="submission" date="2018-05" db="EMBL/GenBank/DDBJ databases">
        <authorList>
            <person name="Lanie J.A."/>
            <person name="Ng W.-L."/>
            <person name="Kazmierczak K.M."/>
            <person name="Andrzejewski T.M."/>
            <person name="Davidsen T.M."/>
            <person name="Wayne K.J."/>
            <person name="Tettelin H."/>
            <person name="Glass J.I."/>
            <person name="Rusch D."/>
            <person name="Podicherti R."/>
            <person name="Tsui H.-C.T."/>
            <person name="Winkler M.E."/>
        </authorList>
    </citation>
    <scope>NUCLEOTIDE SEQUENCE</scope>
</reference>
<evidence type="ECO:0000256" key="2">
    <source>
        <dbReference type="ARBA" id="ARBA00022448"/>
    </source>
</evidence>
<evidence type="ECO:0000259" key="11">
    <source>
        <dbReference type="PROSITE" id="PS50929"/>
    </source>
</evidence>
<dbReference type="GO" id="GO:0016887">
    <property type="term" value="F:ATP hydrolysis activity"/>
    <property type="evidence" value="ECO:0007669"/>
    <property type="project" value="InterPro"/>
</dbReference>
<dbReference type="Pfam" id="PF00664">
    <property type="entry name" value="ABC_membrane"/>
    <property type="match status" value="1"/>
</dbReference>
<evidence type="ECO:0000256" key="7">
    <source>
        <dbReference type="ARBA" id="ARBA00023136"/>
    </source>
</evidence>
<dbReference type="PROSITE" id="PS50929">
    <property type="entry name" value="ABC_TM1F"/>
    <property type="match status" value="1"/>
</dbReference>
<feature type="transmembrane region" description="Helical" evidence="9">
    <location>
        <begin position="170"/>
        <end position="187"/>
    </location>
</feature>
<feature type="transmembrane region" description="Helical" evidence="9">
    <location>
        <begin position="249"/>
        <end position="276"/>
    </location>
</feature>
<dbReference type="Pfam" id="PF00005">
    <property type="entry name" value="ABC_tran"/>
    <property type="match status" value="1"/>
</dbReference>
<evidence type="ECO:0008006" key="13">
    <source>
        <dbReference type="Google" id="ProtNLM"/>
    </source>
</evidence>
<dbReference type="AlphaFoldDB" id="A0A381RQJ6"/>
<comment type="subcellular location">
    <subcellularLocation>
        <location evidence="1">Membrane</location>
        <topology evidence="1">Multi-pass membrane protein</topology>
    </subcellularLocation>
</comment>
<evidence type="ECO:0000256" key="3">
    <source>
        <dbReference type="ARBA" id="ARBA00022692"/>
    </source>
</evidence>
<evidence type="ECO:0000256" key="6">
    <source>
        <dbReference type="ARBA" id="ARBA00022989"/>
    </source>
</evidence>
<evidence type="ECO:0000256" key="5">
    <source>
        <dbReference type="ARBA" id="ARBA00022840"/>
    </source>
</evidence>
<dbReference type="EMBL" id="UINC01002211">
    <property type="protein sequence ID" value="SUZ94182.1"/>
    <property type="molecule type" value="Genomic_DNA"/>
</dbReference>
<dbReference type="GO" id="GO:0005524">
    <property type="term" value="F:ATP binding"/>
    <property type="evidence" value="ECO:0007669"/>
    <property type="project" value="UniProtKB-KW"/>
</dbReference>
<sequence length="613" mass="67192">MSRDTKSRFPSGAWTEAQELLWRYRRRLTLGMVLMLTNRLAGLVLPGSSKYLIDEVIANQRGELLTTLALAVGGATLLQATTSFALSQVLGVAAQRGITEMRKRVQAHVTRLPIGYFDSTKTGVLISRIMTDAEGIRNLVGTGLVQLIGGLVTAFIALAVLFYLNWQLTSVTLVILLGFASAMAMAFRRLRPLFRERGKINAEVTGRLNETLGGIRIVKAYTVEKREQRVFAHGVHGLLRNVAKTVTGVSGITAVSTVAIGIIGMLIIVIGGNAILSNTMTLGDLIAYVFFTGLMAAPLVQIASIGTQITEAFAGLDRIQEIRRMATEDEEDEHRRPLPNVRGEVTCEDVSFEYTAGVPVLRNLSFKVPAGTTTALVGSSGSGKSTLISLVMAFNRPQQGRILVDGLDLEAVKLRDYRKHLGVVLQENFLFDGTVADNIRFARMDASLEEIRTVGRLAHCEEFVLKLEKGYETVVGERGIKLSGGQRQRIAIARAILADPRLLILDEATSSLDSESEAMIQDGLRSLRHGRTTLVIAHRLSTIQSADQILVIEDGSIVERGTHRSLLEKSGRYHRLHETQYKLEHDRFINPGEDFTPNLPDVPKVVSKSSSNL</sequence>
<feature type="domain" description="ABC transmembrane type-1" evidence="11">
    <location>
        <begin position="30"/>
        <end position="311"/>
    </location>
</feature>
<dbReference type="SUPFAM" id="SSF52540">
    <property type="entry name" value="P-loop containing nucleoside triphosphate hydrolases"/>
    <property type="match status" value="1"/>
</dbReference>
<evidence type="ECO:0000256" key="4">
    <source>
        <dbReference type="ARBA" id="ARBA00022741"/>
    </source>
</evidence>
<dbReference type="Gene3D" id="1.20.1560.10">
    <property type="entry name" value="ABC transporter type 1, transmembrane domain"/>
    <property type="match status" value="1"/>
</dbReference>
<dbReference type="InterPro" id="IPR036640">
    <property type="entry name" value="ABC1_TM_sf"/>
</dbReference>
<keyword evidence="2" id="KW-0813">Transport</keyword>
<keyword evidence="5" id="KW-0067">ATP-binding</keyword>